<dbReference type="PANTHER" id="PTHR22597:SF3">
    <property type="entry name" value="CHROMATIN STRUCTURE-REMODELING COMPLEX SUBUNIT RSC7"/>
    <property type="match status" value="1"/>
</dbReference>
<evidence type="ECO:0000313" key="4">
    <source>
        <dbReference type="EMBL" id="KAJ3260996.1"/>
    </source>
</evidence>
<proteinExistence type="predicted"/>
<name>A0AAD5UKY6_9FUNG</name>
<dbReference type="AlphaFoldDB" id="A0AAD5UKY6"/>
<dbReference type="Proteomes" id="UP001210925">
    <property type="component" value="Unassembled WGS sequence"/>
</dbReference>
<evidence type="ECO:0000256" key="2">
    <source>
        <dbReference type="ARBA" id="ARBA00023163"/>
    </source>
</evidence>
<protein>
    <submittedName>
        <fullName evidence="4">Uncharacterized protein</fullName>
    </submittedName>
</protein>
<dbReference type="Pfam" id="PF08624">
    <property type="entry name" value="CRC_subunit"/>
    <property type="match status" value="1"/>
</dbReference>
<dbReference type="GO" id="GO:0016586">
    <property type="term" value="C:RSC-type complex"/>
    <property type="evidence" value="ECO:0007669"/>
    <property type="project" value="TreeGrafter"/>
</dbReference>
<keyword evidence="5" id="KW-1185">Reference proteome</keyword>
<comment type="caution">
    <text evidence="4">The sequence shown here is derived from an EMBL/GenBank/DDBJ whole genome shotgun (WGS) entry which is preliminary data.</text>
</comment>
<dbReference type="GO" id="GO:0031490">
    <property type="term" value="F:chromatin DNA binding"/>
    <property type="evidence" value="ECO:0007669"/>
    <property type="project" value="TreeGrafter"/>
</dbReference>
<keyword evidence="2" id="KW-0804">Transcription</keyword>
<keyword evidence="1" id="KW-0805">Transcription regulation</keyword>
<feature type="compositionally biased region" description="Acidic residues" evidence="3">
    <location>
        <begin position="38"/>
        <end position="61"/>
    </location>
</feature>
<feature type="compositionally biased region" description="Acidic residues" evidence="3">
    <location>
        <begin position="92"/>
        <end position="107"/>
    </location>
</feature>
<dbReference type="InterPro" id="IPR013933">
    <property type="entry name" value="CRC_Rsc7/Swp82"/>
</dbReference>
<feature type="compositionally biased region" description="Basic residues" evidence="3">
    <location>
        <begin position="67"/>
        <end position="84"/>
    </location>
</feature>
<evidence type="ECO:0000256" key="1">
    <source>
        <dbReference type="ARBA" id="ARBA00023015"/>
    </source>
</evidence>
<evidence type="ECO:0000256" key="3">
    <source>
        <dbReference type="SAM" id="MobiDB-lite"/>
    </source>
</evidence>
<evidence type="ECO:0000313" key="5">
    <source>
        <dbReference type="Proteomes" id="UP001210925"/>
    </source>
</evidence>
<organism evidence="4 5">
    <name type="scientific">Boothiomyces macroporosus</name>
    <dbReference type="NCBI Taxonomy" id="261099"/>
    <lineage>
        <taxon>Eukaryota</taxon>
        <taxon>Fungi</taxon>
        <taxon>Fungi incertae sedis</taxon>
        <taxon>Chytridiomycota</taxon>
        <taxon>Chytridiomycota incertae sedis</taxon>
        <taxon>Chytridiomycetes</taxon>
        <taxon>Rhizophydiales</taxon>
        <taxon>Terramycetaceae</taxon>
        <taxon>Boothiomyces</taxon>
    </lineage>
</organism>
<accession>A0AAD5UKY6</accession>
<feature type="region of interest" description="Disordered" evidence="3">
    <location>
        <begin position="1"/>
        <end position="119"/>
    </location>
</feature>
<feature type="compositionally biased region" description="Acidic residues" evidence="3">
    <location>
        <begin position="13"/>
        <end position="24"/>
    </location>
</feature>
<reference evidence="4" key="1">
    <citation type="submission" date="2020-05" db="EMBL/GenBank/DDBJ databases">
        <title>Phylogenomic resolution of chytrid fungi.</title>
        <authorList>
            <person name="Stajich J.E."/>
            <person name="Amses K."/>
            <person name="Simmons R."/>
            <person name="Seto K."/>
            <person name="Myers J."/>
            <person name="Bonds A."/>
            <person name="Quandt C.A."/>
            <person name="Barry K."/>
            <person name="Liu P."/>
            <person name="Grigoriev I."/>
            <person name="Longcore J.E."/>
            <person name="James T.Y."/>
        </authorList>
    </citation>
    <scope>NUCLEOTIDE SEQUENCE</scope>
    <source>
        <strain evidence="4">PLAUS21</strain>
    </source>
</reference>
<dbReference type="EMBL" id="JADGKB010000008">
    <property type="protein sequence ID" value="KAJ3260996.1"/>
    <property type="molecule type" value="Genomic_DNA"/>
</dbReference>
<dbReference type="PANTHER" id="PTHR22597">
    <property type="entry name" value="POLYCOMB GROUP PROTEIN"/>
    <property type="match status" value="1"/>
</dbReference>
<sequence>MGDRKRSPKKKEDDDDDYEEEIEQEPPKRGRKKRVDDMEVDQDFEDEETQEEAEEEEEPPEPQEQPKRKRGRPPIPKKKGRPPKPKQSTPPPDEETDDDEVDSDIDPIGETKIDKDGYLQGGREYRFPTFTLPRHPTRLYLYSLEASKLLGFRDTYIFFLRNTNVKRVNGTEEDREHLRKLDILPSQLRNRPITLIRARNLFKVFGHKVVRRGRPIKDDYFVGDQQETAEDDTKMDEDEQSYGIYDYSKTSGGDRGPFRRHDFSIAGFLKPKHEVEQFEPLAIPAELEQDQWMLKCALSAADFNQRLNRTRPTSFLDLHTNIEQVPKITQPIRVLVESNVDYTGNELKIEKEINCRPYEPQAQWQVVGNSFEPSKYPLAIMKDQHQDAVPL</sequence>
<gene>
    <name evidence="4" type="ORF">HK103_006951</name>
</gene>